<dbReference type="STRING" id="1122244.GCA_000426885_00208"/>
<dbReference type="RefSeq" id="WP_029103898.1">
    <property type="nucleotide sequence ID" value="NZ_UGQB01000004.1"/>
</dbReference>
<keyword evidence="2" id="KW-1185">Reference proteome</keyword>
<evidence type="ECO:0000313" key="2">
    <source>
        <dbReference type="Proteomes" id="UP000254065"/>
    </source>
</evidence>
<sequence length="65" mass="7637">MLVYANHFEIIGKDRESEVFRTIKGWLKSITKLDLSINDLKSGSDFSDESKYYFIRTIKDDDSKQ</sequence>
<evidence type="ECO:0000313" key="1">
    <source>
        <dbReference type="EMBL" id="STZ07292.1"/>
    </source>
</evidence>
<dbReference type="Proteomes" id="UP000254065">
    <property type="component" value="Unassembled WGS sequence"/>
</dbReference>
<accession>A0A378QWC0</accession>
<name>A0A378QWC0_9GAMM</name>
<organism evidence="1 2">
    <name type="scientific">Moraxella caprae</name>
    <dbReference type="NCBI Taxonomy" id="90240"/>
    <lineage>
        <taxon>Bacteria</taxon>
        <taxon>Pseudomonadati</taxon>
        <taxon>Pseudomonadota</taxon>
        <taxon>Gammaproteobacteria</taxon>
        <taxon>Moraxellales</taxon>
        <taxon>Moraxellaceae</taxon>
        <taxon>Moraxella</taxon>
    </lineage>
</organism>
<dbReference type="OrthoDB" id="6963491at2"/>
<dbReference type="EMBL" id="UGQB01000004">
    <property type="protein sequence ID" value="STZ07292.1"/>
    <property type="molecule type" value="Genomic_DNA"/>
</dbReference>
<reference evidence="1 2" key="1">
    <citation type="submission" date="2018-06" db="EMBL/GenBank/DDBJ databases">
        <authorList>
            <consortium name="Pathogen Informatics"/>
            <person name="Doyle S."/>
        </authorList>
    </citation>
    <scope>NUCLEOTIDE SEQUENCE [LARGE SCALE GENOMIC DNA]</scope>
    <source>
        <strain evidence="1 2">NCTC12877</strain>
    </source>
</reference>
<gene>
    <name evidence="1" type="ORF">NCTC12877_00255</name>
</gene>
<protein>
    <submittedName>
        <fullName evidence="1">Uncharacterized protein</fullName>
    </submittedName>
</protein>
<proteinExistence type="predicted"/>
<dbReference type="AlphaFoldDB" id="A0A378QWC0"/>